<dbReference type="SUPFAM" id="SSF49785">
    <property type="entry name" value="Galactose-binding domain-like"/>
    <property type="match status" value="1"/>
</dbReference>
<feature type="domain" description="3-keto-alpha-glucoside-1,2-lyase/3-keto-2-hydroxy-glucal hydratase" evidence="3">
    <location>
        <begin position="655"/>
        <end position="825"/>
    </location>
</feature>
<dbReference type="Gene3D" id="2.60.120.560">
    <property type="entry name" value="Exo-inulinase, domain 1"/>
    <property type="match status" value="1"/>
</dbReference>
<dbReference type="Pfam" id="PF06439">
    <property type="entry name" value="3keto-disac_hyd"/>
    <property type="match status" value="1"/>
</dbReference>
<evidence type="ECO:0000259" key="4">
    <source>
        <dbReference type="Pfam" id="PF24135"/>
    </source>
</evidence>
<feature type="domain" description="DUF7402" evidence="4">
    <location>
        <begin position="829"/>
        <end position="953"/>
    </location>
</feature>
<dbReference type="Pfam" id="PF24135">
    <property type="entry name" value="DUF7402"/>
    <property type="match status" value="1"/>
</dbReference>
<dbReference type="InterPro" id="IPR008979">
    <property type="entry name" value="Galactose-bd-like_sf"/>
</dbReference>
<dbReference type="RefSeq" id="WP_282906743.1">
    <property type="nucleotide sequence ID" value="NZ_JAGRPV010000001.1"/>
</dbReference>
<dbReference type="Gene3D" id="2.115.10.20">
    <property type="entry name" value="Glycosyl hydrolase domain, family 43"/>
    <property type="match status" value="2"/>
</dbReference>
<keyword evidence="2" id="KW-0326">Glycosidase</keyword>
<organism evidence="5 6">
    <name type="scientific">Cohnella hashimotonis</name>
    <dbReference type="NCBI Taxonomy" id="2826895"/>
    <lineage>
        <taxon>Bacteria</taxon>
        <taxon>Bacillati</taxon>
        <taxon>Bacillota</taxon>
        <taxon>Bacilli</taxon>
        <taxon>Bacillales</taxon>
        <taxon>Paenibacillaceae</taxon>
        <taxon>Cohnella</taxon>
    </lineage>
</organism>
<protein>
    <submittedName>
        <fullName evidence="5">DUF1080 domain-containing protein</fullName>
    </submittedName>
</protein>
<evidence type="ECO:0000313" key="5">
    <source>
        <dbReference type="EMBL" id="MDI4643692.1"/>
    </source>
</evidence>
<dbReference type="SUPFAM" id="SSF75005">
    <property type="entry name" value="Arabinanase/levansucrase/invertase"/>
    <property type="match status" value="1"/>
</dbReference>
<dbReference type="InterPro" id="IPR055826">
    <property type="entry name" value="DUF7402"/>
</dbReference>
<accession>A0ABT6TCX3</accession>
<keyword evidence="1" id="KW-0378">Hydrolase</keyword>
<keyword evidence="6" id="KW-1185">Reference proteome</keyword>
<dbReference type="SUPFAM" id="SSF49899">
    <property type="entry name" value="Concanavalin A-like lectins/glucanases"/>
    <property type="match status" value="1"/>
</dbReference>
<dbReference type="Gene3D" id="2.60.120.260">
    <property type="entry name" value="Galactose-binding domain-like"/>
    <property type="match status" value="1"/>
</dbReference>
<dbReference type="InterPro" id="IPR010496">
    <property type="entry name" value="AL/BT2_dom"/>
</dbReference>
<evidence type="ECO:0000256" key="1">
    <source>
        <dbReference type="ARBA" id="ARBA00022801"/>
    </source>
</evidence>
<comment type="caution">
    <text evidence="5">The sequence shown here is derived from an EMBL/GenBank/DDBJ whole genome shotgun (WGS) entry which is preliminary data.</text>
</comment>
<dbReference type="InterPro" id="IPR023296">
    <property type="entry name" value="Glyco_hydro_beta-prop_sf"/>
</dbReference>
<name>A0ABT6TCX3_9BACL</name>
<evidence type="ECO:0000313" key="6">
    <source>
        <dbReference type="Proteomes" id="UP001161691"/>
    </source>
</evidence>
<dbReference type="EMBL" id="JAGRPV010000001">
    <property type="protein sequence ID" value="MDI4643692.1"/>
    <property type="molecule type" value="Genomic_DNA"/>
</dbReference>
<reference evidence="5" key="1">
    <citation type="submission" date="2023-04" db="EMBL/GenBank/DDBJ databases">
        <title>Comparative genomic analysis of Cohnella hashimotonis sp. nov., isolated from the International Space Station.</title>
        <authorList>
            <person name="Venkateswaran K."/>
            <person name="Simpson A."/>
        </authorList>
    </citation>
    <scope>NUCLEOTIDE SEQUENCE</scope>
    <source>
        <strain evidence="5">F6_2S_P_1</strain>
    </source>
</reference>
<gene>
    <name evidence="5" type="ORF">KB449_01920</name>
</gene>
<evidence type="ECO:0000259" key="3">
    <source>
        <dbReference type="Pfam" id="PF06439"/>
    </source>
</evidence>
<dbReference type="InterPro" id="IPR013320">
    <property type="entry name" value="ConA-like_dom_sf"/>
</dbReference>
<proteinExistence type="predicted"/>
<evidence type="ECO:0000256" key="2">
    <source>
        <dbReference type="ARBA" id="ARBA00023295"/>
    </source>
</evidence>
<sequence>MNTQGASRGLAVAAIVSLLLCIAVWSGERNRAYAGNSGYSADLTGFWNNESYWVQDTTDKIGVNLGSNGLFFPDFVKVGNEYLAFYNNNSPEGYDHTDSHGINMAKTTDGIHFTDYGEVIAPGPGDMYTAFPGAWYENGTIHLVHERNNYGQNFNIAYATSTDGGHTFTKLGDILTEDHSYWYETQGIGTPDLYKVDGTWYLFYHSYDGNAVYINVATGTSLNNLTRSPLNPIIRTSLSKSEIDSGTVGRRSIEYYDGYYYMGYEVSSAPVPVNGWGDYGRSNWSSTLARSSDLIHWEKYAQSSVIPWRTPAWGNDGTALVMIGNTPYLYVRDYNDAGVVWAKRYRLANDTSGGGFDLSFEAEAMQHDIGQPVPDGWRADPASDAAGYLVSGPPQANMPGGENLAIFKARIDDNTVDDSKVLRLEVYDNTSNALLVGREITRKQFKQANHDEFFILPYQSMPGHSLKFRTYWYATAPIVMDRVMVKFNDEDAHRYPVEGGSVSLLKTFEAEGSYTHEIGALSEAGTAWSANTTDDSPGFLVSGQQAADIPAGAGHIAAFKLKIDNNSFNDEKVADLEVFDRNTGTLLAQRPIFRKEFVAPSAYQDFYVTFSANGIANSLDFRVHWEKQAAMAVDSIKVYGVGRNASDGDVVRKSFNDASDGLLGWVTTLNKGSSANWTVESGELSGQTPAADQSFAMTGSPTGYLDYSLEAKVKIVSNPGIGGLVFRATSNRDFYLLQIRGDGVAANRLELYKCVNGAYTSLASANPSVAIGQWYKYRIEAVGSSIQVFRNDTLLMTVTDDAHYRGMVGANVTSASHVHFDNFVIKQINVAPQAVVSSSSEYDNWLYTKRNAVDGPPGKEWASNGELNPWIRLDWATPKQINKIVLRDRFNLTDAINGGTLSFSDGTTIPVTNIPNDGSEKVLTFADKSVTWVKFQATSGTGYNNGLGEFQVFRDPG</sequence>
<dbReference type="Proteomes" id="UP001161691">
    <property type="component" value="Unassembled WGS sequence"/>
</dbReference>